<evidence type="ECO:0000259" key="3">
    <source>
        <dbReference type="PROSITE" id="PS50977"/>
    </source>
</evidence>
<accession>D9RY41</accession>
<organism evidence="4 5">
    <name type="scientific">Thermosediminibacter oceani (strain ATCC BAA-1034 / DSM 16646 / JW/IW-1228P)</name>
    <dbReference type="NCBI Taxonomy" id="555079"/>
    <lineage>
        <taxon>Bacteria</taxon>
        <taxon>Bacillati</taxon>
        <taxon>Bacillota</taxon>
        <taxon>Clostridia</taxon>
        <taxon>Thermosediminibacterales</taxon>
        <taxon>Thermosediminibacteraceae</taxon>
        <taxon>Thermosediminibacter</taxon>
    </lineage>
</organism>
<dbReference type="STRING" id="555079.Toce_1519"/>
<sequence length="211" mass="23861">MPAAFSEKEKTLIKSRLIAAAEDCLQKYGVKKTSVEHLTKMAGISKGAFYIFYSSKDMLFFEVVEKIQNAIFSQLMENLSKKDSDPKTKFIDAIFKALMLVKNSSLINLIQSNEMEIILRKLPDEVIKKHHSFDSIFIKNLLKVLEIEECGNIDTISAALRAIFVTALYEKQIGEYYHEAIKLLVTGLAEQIFKGNDNWNGGLKNESNRGA</sequence>
<dbReference type="PROSITE" id="PS50977">
    <property type="entry name" value="HTH_TETR_2"/>
    <property type="match status" value="1"/>
</dbReference>
<dbReference type="SUPFAM" id="SSF46689">
    <property type="entry name" value="Homeodomain-like"/>
    <property type="match status" value="1"/>
</dbReference>
<proteinExistence type="predicted"/>
<dbReference type="Proteomes" id="UP000000272">
    <property type="component" value="Chromosome"/>
</dbReference>
<feature type="DNA-binding region" description="H-T-H motif" evidence="2">
    <location>
        <begin position="34"/>
        <end position="53"/>
    </location>
</feature>
<dbReference type="InterPro" id="IPR050624">
    <property type="entry name" value="HTH-type_Tx_Regulator"/>
</dbReference>
<gene>
    <name evidence="4" type="ordered locus">Toce_1519</name>
</gene>
<evidence type="ECO:0000313" key="4">
    <source>
        <dbReference type="EMBL" id="ADL08265.1"/>
    </source>
</evidence>
<dbReference type="Gene3D" id="1.10.357.10">
    <property type="entry name" value="Tetracycline Repressor, domain 2"/>
    <property type="match status" value="1"/>
</dbReference>
<dbReference type="PRINTS" id="PR00455">
    <property type="entry name" value="HTHTETR"/>
</dbReference>
<dbReference type="AlphaFoldDB" id="D9RY41"/>
<keyword evidence="1 2" id="KW-0238">DNA-binding</keyword>
<dbReference type="InterPro" id="IPR001647">
    <property type="entry name" value="HTH_TetR"/>
</dbReference>
<dbReference type="eggNOG" id="COG1309">
    <property type="taxonomic scope" value="Bacteria"/>
</dbReference>
<protein>
    <submittedName>
        <fullName evidence="4">Regulatory protein TetR</fullName>
    </submittedName>
</protein>
<dbReference type="EMBL" id="CP002131">
    <property type="protein sequence ID" value="ADL08265.1"/>
    <property type="molecule type" value="Genomic_DNA"/>
</dbReference>
<dbReference type="HOGENOM" id="CLU_069356_42_0_9"/>
<dbReference type="KEGG" id="toc:Toce_1519"/>
<name>D9RY41_THEOJ</name>
<evidence type="ECO:0000256" key="1">
    <source>
        <dbReference type="ARBA" id="ARBA00023125"/>
    </source>
</evidence>
<dbReference type="PANTHER" id="PTHR43479:SF11">
    <property type="entry name" value="ACREF_ENVCD OPERON REPRESSOR-RELATED"/>
    <property type="match status" value="1"/>
</dbReference>
<dbReference type="GO" id="GO:0003677">
    <property type="term" value="F:DNA binding"/>
    <property type="evidence" value="ECO:0007669"/>
    <property type="project" value="UniProtKB-UniRule"/>
</dbReference>
<dbReference type="PANTHER" id="PTHR43479">
    <property type="entry name" value="ACREF/ENVCD OPERON REPRESSOR-RELATED"/>
    <property type="match status" value="1"/>
</dbReference>
<dbReference type="Pfam" id="PF00440">
    <property type="entry name" value="TetR_N"/>
    <property type="match status" value="1"/>
</dbReference>
<reference evidence="4 5" key="1">
    <citation type="journal article" date="2010" name="Stand. Genomic Sci.">
        <title>Complete genome sequence of Thermosediminibacter oceani type strain (JW/IW-1228P).</title>
        <authorList>
            <person name="Pitluck S."/>
            <person name="Yasawong M."/>
            <person name="Munk C."/>
            <person name="Nolan M."/>
            <person name="Lapidus A."/>
            <person name="Lucas S."/>
            <person name="Glavina Del Rio T."/>
            <person name="Tice H."/>
            <person name="Cheng J.F."/>
            <person name="Bruce D."/>
            <person name="Detter C."/>
            <person name="Tapia R."/>
            <person name="Han C."/>
            <person name="Goodwin L."/>
            <person name="Liolios K."/>
            <person name="Ivanova N."/>
            <person name="Mavromatis K."/>
            <person name="Mikhailova N."/>
            <person name="Pati A."/>
            <person name="Chen A."/>
            <person name="Palaniappan K."/>
            <person name="Land M."/>
            <person name="Hauser L."/>
            <person name="Chang Y.J."/>
            <person name="Jeffries C.D."/>
            <person name="Rohde M."/>
            <person name="Spring S."/>
            <person name="Sikorski J."/>
            <person name="Goker M."/>
            <person name="Woyke T."/>
            <person name="Bristow J."/>
            <person name="Eisen J.A."/>
            <person name="Markowitz V."/>
            <person name="Hugenholtz P."/>
            <person name="Kyrpides N.C."/>
            <person name="Klenk H.P."/>
        </authorList>
    </citation>
    <scope>NUCLEOTIDE SEQUENCE [LARGE SCALE GENOMIC DNA]</scope>
    <source>
        <strain evidence="5">ATCC BAA-1034 / DSM 16646 / JW/IW-1228P</strain>
    </source>
</reference>
<keyword evidence="5" id="KW-1185">Reference proteome</keyword>
<feature type="domain" description="HTH tetR-type" evidence="3">
    <location>
        <begin position="11"/>
        <end position="71"/>
    </location>
</feature>
<dbReference type="RefSeq" id="WP_013276295.1">
    <property type="nucleotide sequence ID" value="NC_014377.1"/>
</dbReference>
<evidence type="ECO:0000256" key="2">
    <source>
        <dbReference type="PROSITE-ProRule" id="PRU00335"/>
    </source>
</evidence>
<evidence type="ECO:0000313" key="5">
    <source>
        <dbReference type="Proteomes" id="UP000000272"/>
    </source>
</evidence>
<dbReference type="InterPro" id="IPR009057">
    <property type="entry name" value="Homeodomain-like_sf"/>
</dbReference>